<dbReference type="AlphaFoldDB" id="A0A4Y7T3E7"/>
<dbReference type="Proteomes" id="UP000298030">
    <property type="component" value="Unassembled WGS sequence"/>
</dbReference>
<proteinExistence type="predicted"/>
<keyword evidence="3" id="KW-1185">Reference proteome</keyword>
<gene>
    <name evidence="2" type="ORF">FA13DRAFT_777533</name>
</gene>
<accession>A0A4Y7T3E7</accession>
<feature type="region of interest" description="Disordered" evidence="1">
    <location>
        <begin position="1"/>
        <end position="85"/>
    </location>
</feature>
<sequence length="190" mass="21091">MTRRDSLVNPIRLPLPQLPSLPWHPRPFTHPNTQHPKHTRIHGGTPNDPEHPDAPDALGDPPCRIRPTPNTEQPPTKEPGRARWPRHRYGCEGAAWGDGRWTEVEGCVVTKGRREGGRASIGPTPYCDICSYEGTKNISIASMPRGNGLPQQERGPPPANRLGAPDQKVVRNATQRLWLQTNERGRGSDV</sequence>
<evidence type="ECO:0000313" key="3">
    <source>
        <dbReference type="Proteomes" id="UP000298030"/>
    </source>
</evidence>
<reference evidence="2 3" key="1">
    <citation type="journal article" date="2019" name="Nat. Ecol. Evol.">
        <title>Megaphylogeny resolves global patterns of mushroom evolution.</title>
        <authorList>
            <person name="Varga T."/>
            <person name="Krizsan K."/>
            <person name="Foldi C."/>
            <person name="Dima B."/>
            <person name="Sanchez-Garcia M."/>
            <person name="Sanchez-Ramirez S."/>
            <person name="Szollosi G.J."/>
            <person name="Szarkandi J.G."/>
            <person name="Papp V."/>
            <person name="Albert L."/>
            <person name="Andreopoulos W."/>
            <person name="Angelini C."/>
            <person name="Antonin V."/>
            <person name="Barry K.W."/>
            <person name="Bougher N.L."/>
            <person name="Buchanan P."/>
            <person name="Buyck B."/>
            <person name="Bense V."/>
            <person name="Catcheside P."/>
            <person name="Chovatia M."/>
            <person name="Cooper J."/>
            <person name="Damon W."/>
            <person name="Desjardin D."/>
            <person name="Finy P."/>
            <person name="Geml J."/>
            <person name="Haridas S."/>
            <person name="Hughes K."/>
            <person name="Justo A."/>
            <person name="Karasinski D."/>
            <person name="Kautmanova I."/>
            <person name="Kiss B."/>
            <person name="Kocsube S."/>
            <person name="Kotiranta H."/>
            <person name="LaButti K.M."/>
            <person name="Lechner B.E."/>
            <person name="Liimatainen K."/>
            <person name="Lipzen A."/>
            <person name="Lukacs Z."/>
            <person name="Mihaltcheva S."/>
            <person name="Morgado L.N."/>
            <person name="Niskanen T."/>
            <person name="Noordeloos M.E."/>
            <person name="Ohm R.A."/>
            <person name="Ortiz-Santana B."/>
            <person name="Ovrebo C."/>
            <person name="Racz N."/>
            <person name="Riley R."/>
            <person name="Savchenko A."/>
            <person name="Shiryaev A."/>
            <person name="Soop K."/>
            <person name="Spirin V."/>
            <person name="Szebenyi C."/>
            <person name="Tomsovsky M."/>
            <person name="Tulloss R.E."/>
            <person name="Uehling J."/>
            <person name="Grigoriev I.V."/>
            <person name="Vagvolgyi C."/>
            <person name="Papp T."/>
            <person name="Martin F.M."/>
            <person name="Miettinen O."/>
            <person name="Hibbett D.S."/>
            <person name="Nagy L.G."/>
        </authorList>
    </citation>
    <scope>NUCLEOTIDE SEQUENCE [LARGE SCALE GENOMIC DNA]</scope>
    <source>
        <strain evidence="2 3">FP101781</strain>
    </source>
</reference>
<organism evidence="2 3">
    <name type="scientific">Coprinellus micaceus</name>
    <name type="common">Glistening ink-cap mushroom</name>
    <name type="synonym">Coprinus micaceus</name>
    <dbReference type="NCBI Taxonomy" id="71717"/>
    <lineage>
        <taxon>Eukaryota</taxon>
        <taxon>Fungi</taxon>
        <taxon>Dikarya</taxon>
        <taxon>Basidiomycota</taxon>
        <taxon>Agaricomycotina</taxon>
        <taxon>Agaricomycetes</taxon>
        <taxon>Agaricomycetidae</taxon>
        <taxon>Agaricales</taxon>
        <taxon>Agaricineae</taxon>
        <taxon>Psathyrellaceae</taxon>
        <taxon>Coprinellus</taxon>
    </lineage>
</organism>
<evidence type="ECO:0000313" key="2">
    <source>
        <dbReference type="EMBL" id="TEB28687.1"/>
    </source>
</evidence>
<feature type="compositionally biased region" description="Pro residues" evidence="1">
    <location>
        <begin position="16"/>
        <end position="25"/>
    </location>
</feature>
<name>A0A4Y7T3E7_COPMI</name>
<feature type="region of interest" description="Disordered" evidence="1">
    <location>
        <begin position="144"/>
        <end position="167"/>
    </location>
</feature>
<evidence type="ECO:0000256" key="1">
    <source>
        <dbReference type="SAM" id="MobiDB-lite"/>
    </source>
</evidence>
<comment type="caution">
    <text evidence="2">The sequence shown here is derived from an EMBL/GenBank/DDBJ whole genome shotgun (WGS) entry which is preliminary data.</text>
</comment>
<protein>
    <submittedName>
        <fullName evidence="2">Uncharacterized protein</fullName>
    </submittedName>
</protein>
<dbReference type="EMBL" id="QPFP01000031">
    <property type="protein sequence ID" value="TEB28687.1"/>
    <property type="molecule type" value="Genomic_DNA"/>
</dbReference>